<reference evidence="1" key="1">
    <citation type="journal article" date="2021" name="Open Biol.">
        <title>Shared evolutionary footprints suggest mitochondrial oxidative damage underlies multiple complex I losses in fungi.</title>
        <authorList>
            <person name="Schikora-Tamarit M.A."/>
            <person name="Marcet-Houben M."/>
            <person name="Nosek J."/>
            <person name="Gabaldon T."/>
        </authorList>
    </citation>
    <scope>NUCLEOTIDE SEQUENCE</scope>
    <source>
        <strain evidence="1">NCAIM Y.01608</strain>
    </source>
</reference>
<organism evidence="1 2">
    <name type="scientific">Ogataea polymorpha</name>
    <dbReference type="NCBI Taxonomy" id="460523"/>
    <lineage>
        <taxon>Eukaryota</taxon>
        <taxon>Fungi</taxon>
        <taxon>Dikarya</taxon>
        <taxon>Ascomycota</taxon>
        <taxon>Saccharomycotina</taxon>
        <taxon>Pichiomycetes</taxon>
        <taxon>Pichiales</taxon>
        <taxon>Pichiaceae</taxon>
        <taxon>Ogataea</taxon>
    </lineage>
</organism>
<protein>
    <submittedName>
        <fullName evidence="1">Uncharacterized protein</fullName>
    </submittedName>
</protein>
<evidence type="ECO:0000313" key="2">
    <source>
        <dbReference type="Proteomes" id="UP000788993"/>
    </source>
</evidence>
<evidence type="ECO:0000313" key="1">
    <source>
        <dbReference type="EMBL" id="KAH3677871.1"/>
    </source>
</evidence>
<sequence>MFLANDCERRKLESLPSTTALLNLNRMAKSSIGEPDLKPCQIVQQSSFVQCVSLVVVVTVFAGGKTSFFENGDMVGPSWVWNKNFVRLWIECSHKLSQNSKRTGTGDSLGSENAAVLEKLLTGLVVAVEHFLDELVEFRRSNDWDVLLIGFGFSQNLLCSFHRGQNPWLSIIVSISPNTKIDLGWVGVVVVQHSQTENFIGWSSLD</sequence>
<reference evidence="1" key="2">
    <citation type="submission" date="2021-01" db="EMBL/GenBank/DDBJ databases">
        <authorList>
            <person name="Schikora-Tamarit M.A."/>
        </authorList>
    </citation>
    <scope>NUCLEOTIDE SEQUENCE</scope>
    <source>
        <strain evidence="1">NCAIM Y.01608</strain>
    </source>
</reference>
<dbReference type="AlphaFoldDB" id="A0A9P8TGU9"/>
<proteinExistence type="predicted"/>
<comment type="caution">
    <text evidence="1">The sequence shown here is derived from an EMBL/GenBank/DDBJ whole genome shotgun (WGS) entry which is preliminary data.</text>
</comment>
<gene>
    <name evidence="1" type="ORF">OGATHE_000525</name>
</gene>
<accession>A0A9P8TGU9</accession>
<dbReference type="Proteomes" id="UP000788993">
    <property type="component" value="Unassembled WGS sequence"/>
</dbReference>
<dbReference type="EMBL" id="JAEUBD010000095">
    <property type="protein sequence ID" value="KAH3677871.1"/>
    <property type="molecule type" value="Genomic_DNA"/>
</dbReference>
<keyword evidence="2" id="KW-1185">Reference proteome</keyword>
<name>A0A9P8TGU9_9ASCO</name>